<feature type="region of interest" description="Disordered" evidence="1">
    <location>
        <begin position="1"/>
        <end position="35"/>
    </location>
</feature>
<comment type="caution">
    <text evidence="2">The sequence shown here is derived from an EMBL/GenBank/DDBJ whole genome shotgun (WGS) entry which is preliminary data.</text>
</comment>
<reference evidence="3" key="1">
    <citation type="journal article" date="2017" name="Plant J.">
        <title>The pomegranate (Punica granatum L.) genome and the genomics of punicalagin biosynthesis.</title>
        <authorList>
            <person name="Qin G."/>
            <person name="Xu C."/>
            <person name="Ming R."/>
            <person name="Tang H."/>
            <person name="Guyot R."/>
            <person name="Kramer E.M."/>
            <person name="Hu Y."/>
            <person name="Yi X."/>
            <person name="Qi Y."/>
            <person name="Xu X."/>
            <person name="Gao Z."/>
            <person name="Pan H."/>
            <person name="Jian J."/>
            <person name="Tian Y."/>
            <person name="Yue Z."/>
            <person name="Xu Y."/>
        </authorList>
    </citation>
    <scope>NUCLEOTIDE SEQUENCE [LARGE SCALE GENOMIC DNA]</scope>
    <source>
        <strain evidence="3">cv. Dabenzi</strain>
    </source>
</reference>
<organism evidence="2 3">
    <name type="scientific">Punica granatum</name>
    <name type="common">Pomegranate</name>
    <dbReference type="NCBI Taxonomy" id="22663"/>
    <lineage>
        <taxon>Eukaryota</taxon>
        <taxon>Viridiplantae</taxon>
        <taxon>Streptophyta</taxon>
        <taxon>Embryophyta</taxon>
        <taxon>Tracheophyta</taxon>
        <taxon>Spermatophyta</taxon>
        <taxon>Magnoliopsida</taxon>
        <taxon>eudicotyledons</taxon>
        <taxon>Gunneridae</taxon>
        <taxon>Pentapetalae</taxon>
        <taxon>rosids</taxon>
        <taxon>malvids</taxon>
        <taxon>Myrtales</taxon>
        <taxon>Lythraceae</taxon>
        <taxon>Punica</taxon>
    </lineage>
</organism>
<evidence type="ECO:0000256" key="1">
    <source>
        <dbReference type="SAM" id="MobiDB-lite"/>
    </source>
</evidence>
<protein>
    <submittedName>
        <fullName evidence="2">Uncharacterized protein</fullName>
    </submittedName>
</protein>
<dbReference type="EMBL" id="MTKT01000281">
    <property type="protein sequence ID" value="OWM91476.1"/>
    <property type="molecule type" value="Genomic_DNA"/>
</dbReference>
<sequence>MDLFKVSFKEKSQSTSPSSKRSKSVLSPEKPERNSFEEAMVEMDKLKPTIPHRLYIASSLALLDEKMRRLFMYYTEDSRREWLQHLADS</sequence>
<accession>A0A218Y3P0</accession>
<dbReference type="AlphaFoldDB" id="A0A218Y3P0"/>
<evidence type="ECO:0000313" key="3">
    <source>
        <dbReference type="Proteomes" id="UP000197138"/>
    </source>
</evidence>
<feature type="compositionally biased region" description="Low complexity" evidence="1">
    <location>
        <begin position="13"/>
        <end position="27"/>
    </location>
</feature>
<gene>
    <name evidence="2" type="ORF">CDL15_Pgr017394</name>
</gene>
<name>A0A218Y3P0_PUNGR</name>
<evidence type="ECO:0000313" key="2">
    <source>
        <dbReference type="EMBL" id="OWM91476.1"/>
    </source>
</evidence>
<dbReference type="Proteomes" id="UP000197138">
    <property type="component" value="Unassembled WGS sequence"/>
</dbReference>
<proteinExistence type="predicted"/>